<sequence>MSLQFVPRRVARNQPKRAPLSANTRHDGSVVAQSNSALSAHSDPTQTAGEAVLALMLKVKVLDSDCSSNELSMDSKANIVAQLEKICPRSVSYVRFLGEEKDQDDEVAQSESEKWLLIRARSRCAAEDLLASSSTVSETCTSERKPSIEWRSIRRPAPHEQASILQQLPARVLNFAKRRAAEVDALASRSDTATHHAKRPLSTVDHHNDVTSASASMWLQKRRETRRRKVYNRRRRRKGVGSSSTEDHAVADVHSALQPT</sequence>
<reference evidence="2 3" key="1">
    <citation type="submission" date="2014-09" db="EMBL/GenBank/DDBJ databases">
        <authorList>
            <person name="Magalhaes I.L.F."/>
            <person name="Oliveira U."/>
            <person name="Santos F.R."/>
            <person name="Vidigal T.H.D.A."/>
            <person name="Brescovit A.D."/>
            <person name="Santos A.J."/>
        </authorList>
    </citation>
    <scope>NUCLEOTIDE SEQUENCE [LARGE SCALE GENOMIC DNA]</scope>
</reference>
<evidence type="ECO:0000313" key="2">
    <source>
        <dbReference type="EMBL" id="CEH15615.1"/>
    </source>
</evidence>
<dbReference type="OrthoDB" id="10352273at2759"/>
<dbReference type="AlphaFoldDB" id="A0A0P1BH29"/>
<feature type="compositionally biased region" description="Basic residues" evidence="1">
    <location>
        <begin position="223"/>
        <end position="239"/>
    </location>
</feature>
<organism evidence="2 3">
    <name type="scientific">Ceraceosorus bombacis</name>
    <dbReference type="NCBI Taxonomy" id="401625"/>
    <lineage>
        <taxon>Eukaryota</taxon>
        <taxon>Fungi</taxon>
        <taxon>Dikarya</taxon>
        <taxon>Basidiomycota</taxon>
        <taxon>Ustilaginomycotina</taxon>
        <taxon>Exobasidiomycetes</taxon>
        <taxon>Ceraceosorales</taxon>
        <taxon>Ceraceosoraceae</taxon>
        <taxon>Ceraceosorus</taxon>
    </lineage>
</organism>
<evidence type="ECO:0000256" key="1">
    <source>
        <dbReference type="SAM" id="MobiDB-lite"/>
    </source>
</evidence>
<name>A0A0P1BH29_9BASI</name>
<dbReference type="Proteomes" id="UP000054845">
    <property type="component" value="Unassembled WGS sequence"/>
</dbReference>
<accession>A0A0P1BH29</accession>
<proteinExistence type="predicted"/>
<evidence type="ECO:0000313" key="3">
    <source>
        <dbReference type="Proteomes" id="UP000054845"/>
    </source>
</evidence>
<keyword evidence="3" id="KW-1185">Reference proteome</keyword>
<feature type="region of interest" description="Disordered" evidence="1">
    <location>
        <begin position="185"/>
        <end position="260"/>
    </location>
</feature>
<feature type="region of interest" description="Disordered" evidence="1">
    <location>
        <begin position="1"/>
        <end position="43"/>
    </location>
</feature>
<dbReference type="EMBL" id="CCYA01000267">
    <property type="protein sequence ID" value="CEH15615.1"/>
    <property type="molecule type" value="Genomic_DNA"/>
</dbReference>
<feature type="compositionally biased region" description="Polar residues" evidence="1">
    <location>
        <begin position="31"/>
        <end position="43"/>
    </location>
</feature>
<protein>
    <submittedName>
        <fullName evidence="2">Uncharacterized protein</fullName>
    </submittedName>
</protein>